<name>A0AAJ2LRU7_9HYPH</name>
<protein>
    <recommendedName>
        <fullName evidence="4">Exonuclease SbcC</fullName>
    </recommendedName>
</protein>
<gene>
    <name evidence="2" type="ORF">RJJ65_37470</name>
</gene>
<evidence type="ECO:0000313" key="2">
    <source>
        <dbReference type="EMBL" id="MDR9778231.1"/>
    </source>
</evidence>
<organism evidence="2 3">
    <name type="scientific">Rhizobium hidalgonense</name>
    <dbReference type="NCBI Taxonomy" id="1538159"/>
    <lineage>
        <taxon>Bacteria</taxon>
        <taxon>Pseudomonadati</taxon>
        <taxon>Pseudomonadota</taxon>
        <taxon>Alphaproteobacteria</taxon>
        <taxon>Hyphomicrobiales</taxon>
        <taxon>Rhizobiaceae</taxon>
        <taxon>Rhizobium/Agrobacterium group</taxon>
        <taxon>Rhizobium</taxon>
    </lineage>
</organism>
<feature type="non-terminal residue" evidence="2">
    <location>
        <position position="1"/>
    </location>
</feature>
<sequence length="155" mass="17985">ENIEKLLQCNHAQKQQLQQQQDHLQKNLQLITNTLAVYEQQYQQHVTQQPLLEQAALAQALLELTTAKQQLDEQSTALKLKKLQDEQQQQQSTHYIAQIEKAKAEHHRWNKISSLIGDAKGATFKKLAQQFHLQMLVELANQQLVALTPRYELRC</sequence>
<evidence type="ECO:0000313" key="3">
    <source>
        <dbReference type="Proteomes" id="UP001268610"/>
    </source>
</evidence>
<dbReference type="RefSeq" id="WP_310866339.1">
    <property type="nucleotide sequence ID" value="NZ_JAVLSF010000601.1"/>
</dbReference>
<evidence type="ECO:0000256" key="1">
    <source>
        <dbReference type="SAM" id="Coils"/>
    </source>
</evidence>
<comment type="caution">
    <text evidence="2">The sequence shown here is derived from an EMBL/GenBank/DDBJ whole genome shotgun (WGS) entry which is preliminary data.</text>
</comment>
<evidence type="ECO:0008006" key="4">
    <source>
        <dbReference type="Google" id="ProtNLM"/>
    </source>
</evidence>
<dbReference type="EMBL" id="JAVLSF010000601">
    <property type="protein sequence ID" value="MDR9778231.1"/>
    <property type="molecule type" value="Genomic_DNA"/>
</dbReference>
<accession>A0AAJ2LRU7</accession>
<feature type="coiled-coil region" evidence="1">
    <location>
        <begin position="14"/>
        <end position="77"/>
    </location>
</feature>
<keyword evidence="1" id="KW-0175">Coiled coil</keyword>
<dbReference type="Proteomes" id="UP001268610">
    <property type="component" value="Unassembled WGS sequence"/>
</dbReference>
<feature type="non-terminal residue" evidence="2">
    <location>
        <position position="155"/>
    </location>
</feature>
<proteinExistence type="predicted"/>
<dbReference type="AlphaFoldDB" id="A0AAJ2LRU7"/>
<reference evidence="2" key="1">
    <citation type="submission" date="2023-04" db="EMBL/GenBank/DDBJ databases">
        <title>Genomic characterization of faba bean (Vicia faba) microsymbionts in Mexican soils.</title>
        <authorList>
            <person name="Rivera Orduna F.N."/>
            <person name="Guevara-Luna J."/>
            <person name="Yan J."/>
            <person name="Arroyo-Herrera I."/>
            <person name="Li Y."/>
            <person name="Vasquez-Murrieta M.S."/>
            <person name="Wang E.T."/>
        </authorList>
    </citation>
    <scope>NUCLEOTIDE SEQUENCE</scope>
    <source>
        <strain evidence="2">CH26</strain>
    </source>
</reference>